<dbReference type="Gene3D" id="3.10.310.10">
    <property type="entry name" value="Diaminopimelate Epimerase, Chain A, domain 1"/>
    <property type="match status" value="2"/>
</dbReference>
<dbReference type="AlphaFoldDB" id="A0A518BR98"/>
<keyword evidence="2 4" id="KW-0413">Isomerase</keyword>
<evidence type="ECO:0000313" key="4">
    <source>
        <dbReference type="EMBL" id="QDU69494.1"/>
    </source>
</evidence>
<keyword evidence="5" id="KW-1185">Reference proteome</keyword>
<protein>
    <submittedName>
        <fullName evidence="4">Putative isomerase YddE</fullName>
        <ecNumber evidence="4">5.1.-.-</ecNumber>
    </submittedName>
</protein>
<proteinExistence type="inferred from homology"/>
<reference evidence="4 5" key="1">
    <citation type="submission" date="2019-02" db="EMBL/GenBank/DDBJ databases">
        <title>Deep-cultivation of Planctomycetes and their phenomic and genomic characterization uncovers novel biology.</title>
        <authorList>
            <person name="Wiegand S."/>
            <person name="Jogler M."/>
            <person name="Boedeker C."/>
            <person name="Pinto D."/>
            <person name="Vollmers J."/>
            <person name="Rivas-Marin E."/>
            <person name="Kohn T."/>
            <person name="Peeters S.H."/>
            <person name="Heuer A."/>
            <person name="Rast P."/>
            <person name="Oberbeckmann S."/>
            <person name="Bunk B."/>
            <person name="Jeske O."/>
            <person name="Meyerdierks A."/>
            <person name="Storesund J.E."/>
            <person name="Kallscheuer N."/>
            <person name="Luecker S."/>
            <person name="Lage O.M."/>
            <person name="Pohl T."/>
            <person name="Merkel B.J."/>
            <person name="Hornburger P."/>
            <person name="Mueller R.-W."/>
            <person name="Bruemmer F."/>
            <person name="Labrenz M."/>
            <person name="Spormann A.M."/>
            <person name="Op den Camp H."/>
            <person name="Overmann J."/>
            <person name="Amann R."/>
            <person name="Jetten M.S.M."/>
            <person name="Mascher T."/>
            <person name="Medema M.H."/>
            <person name="Devos D.P."/>
            <person name="Kaster A.-K."/>
            <person name="Ovreas L."/>
            <person name="Rohde M."/>
            <person name="Galperin M.Y."/>
            <person name="Jogler C."/>
        </authorList>
    </citation>
    <scope>NUCLEOTIDE SEQUENCE [LARGE SCALE GENOMIC DNA]</scope>
    <source>
        <strain evidence="4 5">Pla133</strain>
    </source>
</reference>
<gene>
    <name evidence="4" type="primary">yddE</name>
    <name evidence="4" type="ORF">Pla133_46140</name>
</gene>
<evidence type="ECO:0000256" key="3">
    <source>
        <dbReference type="PIRSR" id="PIRSR016184-1"/>
    </source>
</evidence>
<dbReference type="RefSeq" id="WP_145069433.1">
    <property type="nucleotide sequence ID" value="NZ_CP036287.1"/>
</dbReference>
<dbReference type="Pfam" id="PF02567">
    <property type="entry name" value="PhzC-PhzF"/>
    <property type="match status" value="1"/>
</dbReference>
<comment type="similarity">
    <text evidence="1">Belongs to the PhzF family.</text>
</comment>
<dbReference type="InterPro" id="IPR003719">
    <property type="entry name" value="Phenazine_PhzF-like"/>
</dbReference>
<evidence type="ECO:0000256" key="1">
    <source>
        <dbReference type="ARBA" id="ARBA00008270"/>
    </source>
</evidence>
<dbReference type="PIRSF" id="PIRSF016184">
    <property type="entry name" value="PhzC_PhzF"/>
    <property type="match status" value="1"/>
</dbReference>
<organism evidence="4 5">
    <name type="scientific">Engelhardtia mirabilis</name>
    <dbReference type="NCBI Taxonomy" id="2528011"/>
    <lineage>
        <taxon>Bacteria</taxon>
        <taxon>Pseudomonadati</taxon>
        <taxon>Planctomycetota</taxon>
        <taxon>Planctomycetia</taxon>
        <taxon>Planctomycetia incertae sedis</taxon>
        <taxon>Engelhardtia</taxon>
    </lineage>
</organism>
<dbReference type="SUPFAM" id="SSF54506">
    <property type="entry name" value="Diaminopimelate epimerase-like"/>
    <property type="match status" value="1"/>
</dbReference>
<dbReference type="GO" id="GO:0016853">
    <property type="term" value="F:isomerase activity"/>
    <property type="evidence" value="ECO:0007669"/>
    <property type="project" value="UniProtKB-KW"/>
</dbReference>
<dbReference type="EC" id="5.1.-.-" evidence="4"/>
<evidence type="ECO:0000313" key="5">
    <source>
        <dbReference type="Proteomes" id="UP000316921"/>
    </source>
</evidence>
<dbReference type="PANTHER" id="PTHR13774:SF17">
    <property type="entry name" value="PHENAZINE BIOSYNTHESIS-LIKE DOMAIN-CONTAINING PROTEIN"/>
    <property type="match status" value="1"/>
</dbReference>
<dbReference type="NCBIfam" id="TIGR00654">
    <property type="entry name" value="PhzF_family"/>
    <property type="match status" value="1"/>
</dbReference>
<name>A0A518BR98_9BACT</name>
<dbReference type="EMBL" id="CP036287">
    <property type="protein sequence ID" value="QDU69494.1"/>
    <property type="molecule type" value="Genomic_DNA"/>
</dbReference>
<accession>A0A518BR98</accession>
<sequence>MSGQPIAVVDAFTDRAYRGNPAAVCVLETDRDAEWMQAVAREMNLSETAFLRREGDTWRLRWFTPTTEVRLCGHATLASAHWLWEAGLASAERIAFETLSGRLVAARAQDAIDLDFPARPAARATAPPRLLGALGLAAGAALTVAGAEEDWLVEVADEAALRGVAPDFGLLAKVDARGVIVTARAGEGSEVDFLSRFFAPACGVDEDPVTGSAHCTLGPFWAARIGRSRLRAHQASARGGDLEVELRGERVGLIGRAVTTLSGELLAQ</sequence>
<dbReference type="Proteomes" id="UP000316921">
    <property type="component" value="Chromosome"/>
</dbReference>
<feature type="active site" evidence="3">
    <location>
        <position position="47"/>
    </location>
</feature>
<evidence type="ECO:0000256" key="2">
    <source>
        <dbReference type="ARBA" id="ARBA00023235"/>
    </source>
</evidence>
<dbReference type="PANTHER" id="PTHR13774">
    <property type="entry name" value="PHENAZINE BIOSYNTHESIS PROTEIN"/>
    <property type="match status" value="1"/>
</dbReference>
<dbReference type="GO" id="GO:0005737">
    <property type="term" value="C:cytoplasm"/>
    <property type="evidence" value="ECO:0007669"/>
    <property type="project" value="TreeGrafter"/>
</dbReference>
<dbReference type="KEGG" id="pbap:Pla133_46140"/>